<organism evidence="10 11">
    <name type="scientific">Micromonospora ureilytica</name>
    <dbReference type="NCBI Taxonomy" id="709868"/>
    <lineage>
        <taxon>Bacteria</taxon>
        <taxon>Bacillati</taxon>
        <taxon>Actinomycetota</taxon>
        <taxon>Actinomycetes</taxon>
        <taxon>Micromonosporales</taxon>
        <taxon>Micromonosporaceae</taxon>
        <taxon>Micromonospora</taxon>
    </lineage>
</organism>
<comment type="similarity">
    <text evidence="2 6">Belongs to the glycosyl hydrolase 42 family.</text>
</comment>
<dbReference type="Proteomes" id="UP000614915">
    <property type="component" value="Unassembled WGS sequence"/>
</dbReference>
<dbReference type="InterPro" id="IPR013739">
    <property type="entry name" value="Beta_galactosidase_C"/>
</dbReference>
<evidence type="ECO:0000256" key="1">
    <source>
        <dbReference type="ARBA" id="ARBA00001412"/>
    </source>
</evidence>
<dbReference type="PANTHER" id="PTHR36447">
    <property type="entry name" value="BETA-GALACTOSIDASE GANA"/>
    <property type="match status" value="1"/>
</dbReference>
<dbReference type="Pfam" id="PF08532">
    <property type="entry name" value="Glyco_hydro_42M"/>
    <property type="match status" value="1"/>
</dbReference>
<dbReference type="Pfam" id="PF08533">
    <property type="entry name" value="Glyco_hydro_42C"/>
    <property type="match status" value="1"/>
</dbReference>
<dbReference type="Pfam" id="PF02449">
    <property type="entry name" value="Glyco_hydro_42"/>
    <property type="match status" value="1"/>
</dbReference>
<dbReference type="InterPro" id="IPR013780">
    <property type="entry name" value="Glyco_hydro_b"/>
</dbReference>
<dbReference type="InterPro" id="IPR029062">
    <property type="entry name" value="Class_I_gatase-like"/>
</dbReference>
<gene>
    <name evidence="10" type="ORF">IW248_001546</name>
</gene>
<keyword evidence="4 6" id="KW-0378">Hydrolase</keyword>
<dbReference type="InterPro" id="IPR017853">
    <property type="entry name" value="GH"/>
</dbReference>
<evidence type="ECO:0000256" key="4">
    <source>
        <dbReference type="ARBA" id="ARBA00022801"/>
    </source>
</evidence>
<sequence>MSLPLSAKVPFGGDYNPEQWPEDVWKQDYRLFDTARIDLVTLGVFDWALTQPAEDTYDFTLLDKVVERASAEGRGICLATGTGAHPPWLARAYPEVTRTDFDGRKHRFGQRHNSCPSSPVFRRLSTELARRVARRYADTPAVLAWHVGNEYGGACYCALCAAGFRDWLRHRYGTLDELNEAWYTTFWSHTFTDWDEIEPPSALTEHWRGPDHTAFPGITLDYLRFTSDAMLTNFRDERAAIRESSPTLPVTTNFMGMYRPIDYHRWAAQLEFVSWDNYPPDDESAARMALTHDLMRGLKDGQPFWLMEQTPSFTACRDVNPLKRPGLMRLWSWQAVAHGADAVLFFQLRASRGASEKYHGAVIGHAGRSDTRVFREVAELGAELERLGPASLGARTPARVALLFDWDSWWALELSDGPSRLVRYQQVVLAYHRALWDAGVDLDVVAVTADLSRYDVVVAPALHLLKGDLPQRLEAVATRGGSVLTTYLSGRVDENDQAFLMDVPGPLGQLTGVRVDEWDARGPEVVNPVRLGDGATQVDVDARLLFELVVPQGAQVIGTYQADFYAGTPAVTRNAFGAGDGWYVAAGLDQTGVSWVVRQVLDRHDLLGPYPDVPDLESAVRVAPDGSRLLFLLNHRAEPVEVTARTGGVDLLTGDRTAAGGALRLPAYGVVVLEEDR</sequence>
<dbReference type="InterPro" id="IPR013738">
    <property type="entry name" value="Beta_galactosidase_Trimer"/>
</dbReference>
<dbReference type="SUPFAM" id="SSF52317">
    <property type="entry name" value="Class I glutamine amidotransferase-like"/>
    <property type="match status" value="1"/>
</dbReference>
<dbReference type="PIRSF" id="PIRSF001084">
    <property type="entry name" value="B-galactosidase"/>
    <property type="match status" value="1"/>
</dbReference>
<dbReference type="GO" id="GO:0004565">
    <property type="term" value="F:beta-galactosidase activity"/>
    <property type="evidence" value="ECO:0007669"/>
    <property type="project" value="UniProtKB-EC"/>
</dbReference>
<protein>
    <recommendedName>
        <fullName evidence="3 6">Beta-galactosidase</fullName>
        <shortName evidence="6">Beta-gal</shortName>
        <ecNumber evidence="3 6">3.2.1.23</ecNumber>
    </recommendedName>
</protein>
<dbReference type="CDD" id="cd03143">
    <property type="entry name" value="A4_beta-galactosidase_middle_domain"/>
    <property type="match status" value="1"/>
</dbReference>
<name>A0ABS0JE91_9ACTN</name>
<dbReference type="SUPFAM" id="SSF51445">
    <property type="entry name" value="(Trans)glycosidases"/>
    <property type="match status" value="1"/>
</dbReference>
<evidence type="ECO:0000313" key="11">
    <source>
        <dbReference type="Proteomes" id="UP000614915"/>
    </source>
</evidence>
<comment type="caution">
    <text evidence="10">The sequence shown here is derived from an EMBL/GenBank/DDBJ whole genome shotgun (WGS) entry which is preliminary data.</text>
</comment>
<proteinExistence type="inferred from homology"/>
<dbReference type="EMBL" id="JADOTX010000001">
    <property type="protein sequence ID" value="MBG6065259.1"/>
    <property type="molecule type" value="Genomic_DNA"/>
</dbReference>
<comment type="catalytic activity">
    <reaction evidence="1 6">
        <text>Hydrolysis of terminal non-reducing beta-D-galactose residues in beta-D-galactosides.</text>
        <dbReference type="EC" id="3.2.1.23"/>
    </reaction>
</comment>
<evidence type="ECO:0000256" key="3">
    <source>
        <dbReference type="ARBA" id="ARBA00012756"/>
    </source>
</evidence>
<reference evidence="10 11" key="1">
    <citation type="submission" date="2020-11" db="EMBL/GenBank/DDBJ databases">
        <title>Sequencing the genomes of 1000 actinobacteria strains.</title>
        <authorList>
            <person name="Klenk H.-P."/>
        </authorList>
    </citation>
    <scope>NUCLEOTIDE SEQUENCE [LARGE SCALE GENOMIC DNA]</scope>
    <source>
        <strain evidence="10 11">DSM 101692</strain>
    </source>
</reference>
<evidence type="ECO:0000256" key="2">
    <source>
        <dbReference type="ARBA" id="ARBA00005940"/>
    </source>
</evidence>
<dbReference type="RefSeq" id="WP_196926320.1">
    <property type="nucleotide sequence ID" value="NZ_JADOTX010000001.1"/>
</dbReference>
<dbReference type="Gene3D" id="3.20.20.80">
    <property type="entry name" value="Glycosidases"/>
    <property type="match status" value="1"/>
</dbReference>
<evidence type="ECO:0000256" key="5">
    <source>
        <dbReference type="ARBA" id="ARBA00023295"/>
    </source>
</evidence>
<dbReference type="Gene3D" id="2.60.40.1180">
    <property type="entry name" value="Golgi alpha-mannosidase II"/>
    <property type="match status" value="1"/>
</dbReference>
<dbReference type="InterPro" id="IPR013529">
    <property type="entry name" value="Glyco_hydro_42_N"/>
</dbReference>
<feature type="domain" description="Beta-galactosidase C-terminal" evidence="9">
    <location>
        <begin position="620"/>
        <end position="675"/>
    </location>
</feature>
<evidence type="ECO:0000259" key="8">
    <source>
        <dbReference type="Pfam" id="PF08532"/>
    </source>
</evidence>
<evidence type="ECO:0000259" key="9">
    <source>
        <dbReference type="Pfam" id="PF08533"/>
    </source>
</evidence>
<dbReference type="Gene3D" id="3.40.50.880">
    <property type="match status" value="1"/>
</dbReference>
<accession>A0ABS0JE91</accession>
<evidence type="ECO:0000256" key="6">
    <source>
        <dbReference type="PIRNR" id="PIRNR001084"/>
    </source>
</evidence>
<dbReference type="EC" id="3.2.1.23" evidence="3 6"/>
<dbReference type="PANTHER" id="PTHR36447:SF1">
    <property type="entry name" value="BETA-GALACTOSIDASE GANA"/>
    <property type="match status" value="1"/>
</dbReference>
<keyword evidence="11" id="KW-1185">Reference proteome</keyword>
<feature type="domain" description="Glycoside hydrolase family 42 N-terminal" evidence="7">
    <location>
        <begin position="14"/>
        <end position="387"/>
    </location>
</feature>
<dbReference type="InterPro" id="IPR003476">
    <property type="entry name" value="Glyco_hydro_42"/>
</dbReference>
<evidence type="ECO:0000313" key="10">
    <source>
        <dbReference type="EMBL" id="MBG6065259.1"/>
    </source>
</evidence>
<keyword evidence="5 6" id="KW-0326">Glycosidase</keyword>
<evidence type="ECO:0000259" key="7">
    <source>
        <dbReference type="Pfam" id="PF02449"/>
    </source>
</evidence>
<feature type="domain" description="Beta-galactosidase trimerisation" evidence="8">
    <location>
        <begin position="398"/>
        <end position="606"/>
    </location>
</feature>